<gene>
    <name evidence="7" type="ORF">APLA_LOCUS12681</name>
</gene>
<keyword evidence="4 5" id="KW-0472">Membrane</keyword>
<sequence length="445" mass="51011">MLYLKECLRQKRNIEQTGLAQAGVSPEMAVLVESGIDIFFSGSYADNKTVNHCCPVGQALLLKTNDVCWDPKTNLTGPITMQCTEYIRFKNFNVTEDKKLSLKFSEDDIETFETFCLGNLTQIRDVSFKRISLRAVVCADEDKEILDDRVVGYCMIVSLLFLVPTAIVYSALPELRDIQGKSIINFCMSLAIAKGILAIMKLMEYSDMSLCATRGFLAYFFLMVAFFWTNAISIQVLLNTSFRRPTTLDYSWHEFKWYFVYAWGVPTVLTICMAIVNFHPGNHQKPGIGLQHCWFFNIHQQWYYLFSVMSLLLTANIAIFIYVSIIICRLNFSSSHLKALKYKLLMSSRLVILMGLPWVFEMIGSSAGSHIIWSIIDVFNCLQGILIFLLLVVFRRRVIKAMHRHGWLKFISGAVEKHLAFEDDEENVVQHTEVAMSMNDRNARQ</sequence>
<dbReference type="AlphaFoldDB" id="A0A8S1AR84"/>
<dbReference type="InterPro" id="IPR017981">
    <property type="entry name" value="GPCR_2-like_7TM"/>
</dbReference>
<dbReference type="Gene3D" id="1.20.1070.10">
    <property type="entry name" value="Rhodopsin 7-helix transmembrane proteins"/>
    <property type="match status" value="1"/>
</dbReference>
<feature type="transmembrane region" description="Helical" evidence="5">
    <location>
        <begin position="215"/>
        <end position="238"/>
    </location>
</feature>
<feature type="transmembrane region" description="Helical" evidence="5">
    <location>
        <begin position="302"/>
        <end position="328"/>
    </location>
</feature>
<dbReference type="Proteomes" id="UP000494256">
    <property type="component" value="Unassembled WGS sequence"/>
</dbReference>
<protein>
    <recommendedName>
        <fullName evidence="6">G-protein coupled receptors family 2 profile 2 domain-containing protein</fullName>
    </recommendedName>
</protein>
<organism evidence="7 8">
    <name type="scientific">Arctia plantaginis</name>
    <name type="common">Wood tiger moth</name>
    <name type="synonym">Phalaena plantaginis</name>
    <dbReference type="NCBI Taxonomy" id="874455"/>
    <lineage>
        <taxon>Eukaryota</taxon>
        <taxon>Metazoa</taxon>
        <taxon>Ecdysozoa</taxon>
        <taxon>Arthropoda</taxon>
        <taxon>Hexapoda</taxon>
        <taxon>Insecta</taxon>
        <taxon>Pterygota</taxon>
        <taxon>Neoptera</taxon>
        <taxon>Endopterygota</taxon>
        <taxon>Lepidoptera</taxon>
        <taxon>Glossata</taxon>
        <taxon>Ditrysia</taxon>
        <taxon>Noctuoidea</taxon>
        <taxon>Erebidae</taxon>
        <taxon>Arctiinae</taxon>
        <taxon>Arctia</taxon>
    </lineage>
</organism>
<evidence type="ECO:0000313" key="7">
    <source>
        <dbReference type="EMBL" id="CAB3249092.1"/>
    </source>
</evidence>
<name>A0A8S1AR84_ARCPL</name>
<evidence type="ECO:0000313" key="8">
    <source>
        <dbReference type="Proteomes" id="UP000494256"/>
    </source>
</evidence>
<keyword evidence="2 5" id="KW-0812">Transmembrane</keyword>
<comment type="caution">
    <text evidence="7">The sequence shown here is derived from an EMBL/GenBank/DDBJ whole genome shotgun (WGS) entry which is preliminary data.</text>
</comment>
<dbReference type="GO" id="GO:0007166">
    <property type="term" value="P:cell surface receptor signaling pathway"/>
    <property type="evidence" value="ECO:0007669"/>
    <property type="project" value="InterPro"/>
</dbReference>
<dbReference type="PANTHER" id="PTHR46953">
    <property type="entry name" value="G-PROTEIN COUPLED RECEPTOR MTH-LIKE 1-RELATED"/>
    <property type="match status" value="1"/>
</dbReference>
<dbReference type="PROSITE" id="PS50261">
    <property type="entry name" value="G_PROTEIN_RECEP_F2_4"/>
    <property type="match status" value="1"/>
</dbReference>
<feature type="transmembrane region" description="Helical" evidence="5">
    <location>
        <begin position="150"/>
        <end position="171"/>
    </location>
</feature>
<evidence type="ECO:0000256" key="2">
    <source>
        <dbReference type="ARBA" id="ARBA00022692"/>
    </source>
</evidence>
<dbReference type="OrthoDB" id="10260134at2759"/>
<dbReference type="GO" id="GO:0004930">
    <property type="term" value="F:G protein-coupled receptor activity"/>
    <property type="evidence" value="ECO:0007669"/>
    <property type="project" value="InterPro"/>
</dbReference>
<dbReference type="Pfam" id="PF00002">
    <property type="entry name" value="7tm_2"/>
    <property type="match status" value="1"/>
</dbReference>
<dbReference type="EMBL" id="CADEBD010000344">
    <property type="protein sequence ID" value="CAB3249092.1"/>
    <property type="molecule type" value="Genomic_DNA"/>
</dbReference>
<feature type="transmembrane region" description="Helical" evidence="5">
    <location>
        <begin position="258"/>
        <end position="276"/>
    </location>
</feature>
<accession>A0A8S1AR84</accession>
<dbReference type="GO" id="GO:0016020">
    <property type="term" value="C:membrane"/>
    <property type="evidence" value="ECO:0007669"/>
    <property type="project" value="UniProtKB-SubCell"/>
</dbReference>
<dbReference type="CDD" id="cd15039">
    <property type="entry name" value="7tmB3_Methuselah-like"/>
    <property type="match status" value="1"/>
</dbReference>
<feature type="transmembrane region" description="Helical" evidence="5">
    <location>
        <begin position="340"/>
        <end position="359"/>
    </location>
</feature>
<evidence type="ECO:0000256" key="5">
    <source>
        <dbReference type="SAM" id="Phobius"/>
    </source>
</evidence>
<evidence type="ECO:0000259" key="6">
    <source>
        <dbReference type="PROSITE" id="PS50261"/>
    </source>
</evidence>
<reference evidence="7 8" key="1">
    <citation type="submission" date="2020-04" db="EMBL/GenBank/DDBJ databases">
        <authorList>
            <person name="Wallbank WR R."/>
            <person name="Pardo Diaz C."/>
            <person name="Kozak K."/>
            <person name="Martin S."/>
            <person name="Jiggins C."/>
            <person name="Moest M."/>
            <person name="Warren A I."/>
            <person name="Byers J.R.P. K."/>
            <person name="Montejo-Kovacevich G."/>
            <person name="Yen C E."/>
        </authorList>
    </citation>
    <scope>NUCLEOTIDE SEQUENCE [LARGE SCALE GENOMIC DNA]</scope>
</reference>
<comment type="subcellular location">
    <subcellularLocation>
        <location evidence="1">Membrane</location>
        <topology evidence="1">Multi-pass membrane protein</topology>
    </subcellularLocation>
</comment>
<feature type="transmembrane region" description="Helical" evidence="5">
    <location>
        <begin position="371"/>
        <end position="394"/>
    </location>
</feature>
<dbReference type="InterPro" id="IPR052808">
    <property type="entry name" value="GPCR_Mth-like"/>
</dbReference>
<feature type="transmembrane region" description="Helical" evidence="5">
    <location>
        <begin position="183"/>
        <end position="203"/>
    </location>
</feature>
<evidence type="ECO:0000256" key="4">
    <source>
        <dbReference type="ARBA" id="ARBA00023136"/>
    </source>
</evidence>
<dbReference type="InterPro" id="IPR000832">
    <property type="entry name" value="GPCR_2_secretin-like"/>
</dbReference>
<evidence type="ECO:0000256" key="1">
    <source>
        <dbReference type="ARBA" id="ARBA00004141"/>
    </source>
</evidence>
<dbReference type="PANTHER" id="PTHR46953:SF1">
    <property type="entry name" value="G-PROTEIN COUPLED RECEPTOR MTH-LIKE 1-RELATED"/>
    <property type="match status" value="1"/>
</dbReference>
<keyword evidence="3 5" id="KW-1133">Transmembrane helix</keyword>
<feature type="domain" description="G-protein coupled receptors family 2 profile 2" evidence="6">
    <location>
        <begin position="147"/>
        <end position="395"/>
    </location>
</feature>
<evidence type="ECO:0000256" key="3">
    <source>
        <dbReference type="ARBA" id="ARBA00022989"/>
    </source>
</evidence>
<proteinExistence type="predicted"/>